<dbReference type="RefSeq" id="WP_379945446.1">
    <property type="nucleotide sequence ID" value="NZ_JBHMEW010000064.1"/>
</dbReference>
<evidence type="ECO:0000313" key="1">
    <source>
        <dbReference type="EMBL" id="MFB9212769.1"/>
    </source>
</evidence>
<evidence type="ECO:0000313" key="2">
    <source>
        <dbReference type="Proteomes" id="UP001589654"/>
    </source>
</evidence>
<organism evidence="1 2">
    <name type="scientific">Echinicola jeungdonensis</name>
    <dbReference type="NCBI Taxonomy" id="709343"/>
    <lineage>
        <taxon>Bacteria</taxon>
        <taxon>Pseudomonadati</taxon>
        <taxon>Bacteroidota</taxon>
        <taxon>Cytophagia</taxon>
        <taxon>Cytophagales</taxon>
        <taxon>Cyclobacteriaceae</taxon>
        <taxon>Echinicola</taxon>
    </lineage>
</organism>
<name>A0ABV5J7H6_9BACT</name>
<keyword evidence="2" id="KW-1185">Reference proteome</keyword>
<gene>
    <name evidence="1" type="ORF">ACFFUR_13215</name>
</gene>
<dbReference type="EMBL" id="JBHMEW010000064">
    <property type="protein sequence ID" value="MFB9212769.1"/>
    <property type="molecule type" value="Genomic_DNA"/>
</dbReference>
<proteinExistence type="predicted"/>
<protein>
    <submittedName>
        <fullName evidence="1">Uncharacterized protein</fullName>
    </submittedName>
</protein>
<dbReference type="Proteomes" id="UP001589654">
    <property type="component" value="Unassembled WGS sequence"/>
</dbReference>
<accession>A0ABV5J7H6</accession>
<comment type="caution">
    <text evidence="1">The sequence shown here is derived from an EMBL/GenBank/DDBJ whole genome shotgun (WGS) entry which is preliminary data.</text>
</comment>
<reference evidence="1 2" key="1">
    <citation type="submission" date="2024-09" db="EMBL/GenBank/DDBJ databases">
        <authorList>
            <person name="Sun Q."/>
            <person name="Mori K."/>
        </authorList>
    </citation>
    <scope>NUCLEOTIDE SEQUENCE [LARGE SCALE GENOMIC DNA]</scope>
    <source>
        <strain evidence="1 2">CECT 7682</strain>
    </source>
</reference>
<feature type="non-terminal residue" evidence="1">
    <location>
        <position position="147"/>
    </location>
</feature>
<sequence>MKNGEVYLLDYWYMEGDSLFLKGYGEKLDINRKVIRTNEYNRDHISRNTPYSIPVDEIFILETNQVDKTLMGGVALVTGVTGVVTLMCLISPKTCFGSCPTFYALDLQQKTGQMIKLYVNIITPAAGSSNCQCDIEKKITLTISRSV</sequence>